<evidence type="ECO:0000313" key="2">
    <source>
        <dbReference type="Proteomes" id="UP000033636"/>
    </source>
</evidence>
<reference evidence="1" key="1">
    <citation type="submission" date="2024-07" db="EMBL/GenBank/DDBJ databases">
        <title>Metagenome and Metagenome-Assembled Genomes of Archaea from a hot spring from the geothermal field of Los Azufres, Mexico.</title>
        <authorList>
            <person name="Marin-Paredes R."/>
            <person name="Martinez-Romero E."/>
            <person name="Servin-Garciduenas L.E."/>
        </authorList>
    </citation>
    <scope>NUCLEOTIDE SEQUENCE</scope>
</reference>
<evidence type="ECO:0000313" key="1">
    <source>
        <dbReference type="EMBL" id="MFB6490786.1"/>
    </source>
</evidence>
<keyword evidence="1" id="KW-0808">Transferase</keyword>
<proteinExistence type="predicted"/>
<name>A0ACC6V211_9CREN</name>
<accession>A0ACC6V211</accession>
<comment type="caution">
    <text evidence="1">The sequence shown here is derived from an EMBL/GenBank/DDBJ whole genome shotgun (WGS) entry which is preliminary data.</text>
</comment>
<organism evidence="1 2">
    <name type="scientific">Thermoproteus sp. AZ2</name>
    <dbReference type="NCBI Taxonomy" id="1609232"/>
    <lineage>
        <taxon>Archaea</taxon>
        <taxon>Thermoproteota</taxon>
        <taxon>Thermoprotei</taxon>
        <taxon>Thermoproteales</taxon>
        <taxon>Thermoproteaceae</taxon>
        <taxon>Thermoproteus</taxon>
    </lineage>
</organism>
<keyword evidence="1" id="KW-0489">Methyltransferase</keyword>
<protein>
    <submittedName>
        <fullName evidence="1">RNA uridine N3 methyltransferase</fullName>
    </submittedName>
</protein>
<dbReference type="EMBL" id="JZWT02000014">
    <property type="protein sequence ID" value="MFB6490786.1"/>
    <property type="molecule type" value="Genomic_DNA"/>
</dbReference>
<sequence length="279" mass="31250">MCVKGVVDIAIPHDVLEEAPDEEGKVRKLGYIARAAAIFRVENIVIYTYGDVDWRAVEAMRLLLEYAATPPYLRRKVFKLDERLKYAGLLPPLKIPSHLAPKEPRRGDVVEGVVERWDGYYSLVYIGGRKYAKVPKPYPIGSRLLVKIEAETDRPDILRASVVKRPPEGFYAGYRVAVKPLKSLAEGYEAVILTGKEGEPICGKRLRLPEKALVVFGGPRAGVDEIMRSEGVKIEGPSVFFLNFAPGQGTETIRTEEALFIVLGILNYLRRCKPQINLE</sequence>
<dbReference type="Proteomes" id="UP000033636">
    <property type="component" value="Unassembled WGS sequence"/>
</dbReference>
<gene>
    <name evidence="1" type="ORF">TU35_006020</name>
</gene>